<accession>A0ABQ4QIG9</accession>
<comment type="caution">
    <text evidence="4">The sequence shown here is derived from an EMBL/GenBank/DDBJ whole genome shotgun (WGS) entry which is preliminary data.</text>
</comment>
<gene>
    <name evidence="4" type="primary">egtD_2</name>
    <name evidence="4" type="ORF">AFCDBAGC_2929</name>
</gene>
<evidence type="ECO:0000256" key="2">
    <source>
        <dbReference type="ARBA" id="ARBA00022679"/>
    </source>
</evidence>
<dbReference type="RefSeq" id="WP_238272428.1">
    <property type="nucleotide sequence ID" value="NZ_BPQG01000044.1"/>
</dbReference>
<dbReference type="InterPro" id="IPR017804">
    <property type="entry name" value="MeTrfase_EgtD-like"/>
</dbReference>
<dbReference type="PANTHER" id="PTHR43397">
    <property type="entry name" value="ERGOTHIONEINE BIOSYNTHESIS PROTEIN 1"/>
    <property type="match status" value="1"/>
</dbReference>
<dbReference type="SUPFAM" id="SSF53335">
    <property type="entry name" value="S-adenosyl-L-methionine-dependent methyltransferases"/>
    <property type="match status" value="1"/>
</dbReference>
<dbReference type="PIRSF" id="PIRSF018005">
    <property type="entry name" value="UCP018005"/>
    <property type="match status" value="1"/>
</dbReference>
<protein>
    <submittedName>
        <fullName evidence="4">Histidine N-alpha-methyltransferase</fullName>
    </submittedName>
</protein>
<evidence type="ECO:0000256" key="1">
    <source>
        <dbReference type="ARBA" id="ARBA00022603"/>
    </source>
</evidence>
<organism evidence="4 5">
    <name type="scientific">Methylobacterium cerastii</name>
    <dbReference type="NCBI Taxonomy" id="932741"/>
    <lineage>
        <taxon>Bacteria</taxon>
        <taxon>Pseudomonadati</taxon>
        <taxon>Pseudomonadota</taxon>
        <taxon>Alphaproteobacteria</taxon>
        <taxon>Hyphomicrobiales</taxon>
        <taxon>Methylobacteriaceae</taxon>
        <taxon>Methylobacterium</taxon>
    </lineage>
</organism>
<proteinExistence type="predicted"/>
<keyword evidence="1" id="KW-0489">Methyltransferase</keyword>
<dbReference type="Gene3D" id="3.40.50.150">
    <property type="entry name" value="Vaccinia Virus protein VP39"/>
    <property type="match status" value="1"/>
</dbReference>
<reference evidence="4 5" key="1">
    <citation type="journal article" date="2021" name="Front. Microbiol.">
        <title>Comprehensive Comparative Genomics and Phenotyping of Methylobacterium Species.</title>
        <authorList>
            <person name="Alessa O."/>
            <person name="Ogura Y."/>
            <person name="Fujitani Y."/>
            <person name="Takami H."/>
            <person name="Hayashi T."/>
            <person name="Sahin N."/>
            <person name="Tani A."/>
        </authorList>
    </citation>
    <scope>NUCLEOTIDE SEQUENCE [LARGE SCALE GENOMIC DNA]</scope>
    <source>
        <strain evidence="4 5">DSM 23679</strain>
    </source>
</reference>
<dbReference type="InterPro" id="IPR029063">
    <property type="entry name" value="SAM-dependent_MTases_sf"/>
</dbReference>
<dbReference type="InterPro" id="IPR019257">
    <property type="entry name" value="MeTrfase_dom"/>
</dbReference>
<evidence type="ECO:0000313" key="5">
    <source>
        <dbReference type="Proteomes" id="UP001055117"/>
    </source>
</evidence>
<keyword evidence="5" id="KW-1185">Reference proteome</keyword>
<dbReference type="InterPro" id="IPR051128">
    <property type="entry name" value="EgtD_Methyltrsf_superfamily"/>
</dbReference>
<dbReference type="Pfam" id="PF10017">
    <property type="entry name" value="Methyltransf_33"/>
    <property type="match status" value="1"/>
</dbReference>
<dbReference type="EMBL" id="BPQG01000044">
    <property type="protein sequence ID" value="GJD45060.1"/>
    <property type="molecule type" value="Genomic_DNA"/>
</dbReference>
<evidence type="ECO:0000259" key="3">
    <source>
        <dbReference type="Pfam" id="PF10017"/>
    </source>
</evidence>
<keyword evidence="2" id="KW-0808">Transferase</keyword>
<name>A0ABQ4QIG9_9HYPH</name>
<sequence length="297" mass="32568">MTPEETAERDAFLRATLAGLGQTPKRLPGKYLWDEAGSILFDRICDHPDYYPTRREMALLPQAVPEIATLVGPGATIVEYGSGASRKIRTLLDGLDRPRRYVAIDISRDYLETSGRTLAQDYPEIAMIPVCSDYAEPIRLPVDLADGPVLGFFPGTSIGNLAPAEAEAFLARARDTLGPSHLLVGADPTQDADRLQRVYGGCDGLMPALHLNYIGRLNRELDAGIDRDAFRHEIRILRDPLRVEAHLVAARADTWHLGTDAVHFAAGESVRTDVSHKHSPDVFQALAGRAGWTPKNV</sequence>
<dbReference type="PANTHER" id="PTHR43397:SF1">
    <property type="entry name" value="ERGOTHIONEINE BIOSYNTHESIS PROTEIN 1"/>
    <property type="match status" value="1"/>
</dbReference>
<dbReference type="Proteomes" id="UP001055117">
    <property type="component" value="Unassembled WGS sequence"/>
</dbReference>
<feature type="domain" description="Histidine-specific methyltransferase SAM-dependent" evidence="3">
    <location>
        <begin position="15"/>
        <end position="296"/>
    </location>
</feature>
<evidence type="ECO:0000313" key="4">
    <source>
        <dbReference type="EMBL" id="GJD45060.1"/>
    </source>
</evidence>